<dbReference type="Proteomes" id="UP000824782">
    <property type="component" value="Unassembled WGS sequence"/>
</dbReference>
<dbReference type="GO" id="GO:0008234">
    <property type="term" value="F:cysteine-type peptidase activity"/>
    <property type="evidence" value="ECO:0007669"/>
    <property type="project" value="InterPro"/>
</dbReference>
<dbReference type="CDD" id="cd02620">
    <property type="entry name" value="Peptidase_C1A_CathepsinB"/>
    <property type="match status" value="1"/>
</dbReference>
<feature type="domain" description="Peptidase C1A papain C-terminal" evidence="3">
    <location>
        <begin position="32"/>
        <end position="276"/>
    </location>
</feature>
<sequence length="281" mass="32034">MGCVRKVKSCFGGKGIRSVKNKQHRVSPDEEFPLFFIASYKWPDYIHRPLDQRNCAASWAFSTASVAADRVAIHSEGRHTSNLSPQDLISCNVHNQNGCRGGHVDGAWWFLRKRGLVSHQCSPYEMNDYTNRYNICNISSITDKHGKSHATKPCPNRLEDSNYLYQCSPPYRIPSTEREIMKEIMENGPVQAVMTVYKDFFLYKTGIYKYTGRSENNPGSDGTHSVKIVGWGSLQNMERFWIVANSWGNTWGEHGYFRIARGKNECGIERLIIGAWCHILA</sequence>
<name>A0AAV7CA28_ENGPU</name>
<evidence type="ECO:0000313" key="4">
    <source>
        <dbReference type="EMBL" id="KAG8581914.1"/>
    </source>
</evidence>
<dbReference type="EMBL" id="WNYA01000003">
    <property type="protein sequence ID" value="KAG8581914.1"/>
    <property type="molecule type" value="Genomic_DNA"/>
</dbReference>
<dbReference type="SUPFAM" id="SSF54001">
    <property type="entry name" value="Cysteine proteinases"/>
    <property type="match status" value="1"/>
</dbReference>
<dbReference type="InterPro" id="IPR038765">
    <property type="entry name" value="Papain-like_cys_pep_sf"/>
</dbReference>
<evidence type="ECO:0000256" key="1">
    <source>
        <dbReference type="ARBA" id="ARBA00008455"/>
    </source>
</evidence>
<keyword evidence="2" id="KW-1015">Disulfide bond</keyword>
<dbReference type="InterPro" id="IPR000668">
    <property type="entry name" value="Peptidase_C1A_C"/>
</dbReference>
<gene>
    <name evidence="4" type="ORF">GDO81_007838</name>
</gene>
<accession>A0AAV7CA28</accession>
<comment type="caution">
    <text evidence="4">The sequence shown here is derived from an EMBL/GenBank/DDBJ whole genome shotgun (WGS) entry which is preliminary data.</text>
</comment>
<comment type="similarity">
    <text evidence="1">Belongs to the peptidase C1 family.</text>
</comment>
<dbReference type="GO" id="GO:0006508">
    <property type="term" value="P:proteolysis"/>
    <property type="evidence" value="ECO:0007669"/>
    <property type="project" value="InterPro"/>
</dbReference>
<dbReference type="PROSITE" id="PS00640">
    <property type="entry name" value="THIOL_PROTEASE_ASN"/>
    <property type="match status" value="1"/>
</dbReference>
<dbReference type="InterPro" id="IPR013128">
    <property type="entry name" value="Peptidase_C1A"/>
</dbReference>
<dbReference type="AlphaFoldDB" id="A0AAV7CA28"/>
<dbReference type="Gene3D" id="3.90.70.10">
    <property type="entry name" value="Cysteine proteinases"/>
    <property type="match status" value="1"/>
</dbReference>
<protein>
    <recommendedName>
        <fullName evidence="3">Peptidase C1A papain C-terminal domain-containing protein</fullName>
    </recommendedName>
</protein>
<reference evidence="4" key="1">
    <citation type="thesis" date="2020" institute="ProQuest LLC" country="789 East Eisenhower Parkway, Ann Arbor, MI, USA">
        <title>Comparative Genomics and Chromosome Evolution.</title>
        <authorList>
            <person name="Mudd A.B."/>
        </authorList>
    </citation>
    <scope>NUCLEOTIDE SEQUENCE</scope>
    <source>
        <strain evidence="4">237g6f4</strain>
        <tissue evidence="4">Blood</tissue>
    </source>
</reference>
<dbReference type="InterPro" id="IPR025661">
    <property type="entry name" value="Pept_asp_AS"/>
</dbReference>
<proteinExistence type="inferred from homology"/>
<evidence type="ECO:0000259" key="3">
    <source>
        <dbReference type="SMART" id="SM00645"/>
    </source>
</evidence>
<dbReference type="PROSITE" id="PS00639">
    <property type="entry name" value="THIOL_PROTEASE_HIS"/>
    <property type="match status" value="1"/>
</dbReference>
<keyword evidence="5" id="KW-1185">Reference proteome</keyword>
<dbReference type="InterPro" id="IPR025660">
    <property type="entry name" value="Pept_his_AS"/>
</dbReference>
<dbReference type="SMART" id="SM00645">
    <property type="entry name" value="Pept_C1"/>
    <property type="match status" value="1"/>
</dbReference>
<organism evidence="4 5">
    <name type="scientific">Engystomops pustulosus</name>
    <name type="common">Tungara frog</name>
    <name type="synonym">Physalaemus pustulosus</name>
    <dbReference type="NCBI Taxonomy" id="76066"/>
    <lineage>
        <taxon>Eukaryota</taxon>
        <taxon>Metazoa</taxon>
        <taxon>Chordata</taxon>
        <taxon>Craniata</taxon>
        <taxon>Vertebrata</taxon>
        <taxon>Euteleostomi</taxon>
        <taxon>Amphibia</taxon>
        <taxon>Batrachia</taxon>
        <taxon>Anura</taxon>
        <taxon>Neobatrachia</taxon>
        <taxon>Hyloidea</taxon>
        <taxon>Leptodactylidae</taxon>
        <taxon>Leiuperinae</taxon>
        <taxon>Engystomops</taxon>
    </lineage>
</organism>
<dbReference type="PANTHER" id="PTHR12411">
    <property type="entry name" value="CYSTEINE PROTEASE FAMILY C1-RELATED"/>
    <property type="match status" value="1"/>
</dbReference>
<dbReference type="Pfam" id="PF00112">
    <property type="entry name" value="Peptidase_C1"/>
    <property type="match status" value="1"/>
</dbReference>
<evidence type="ECO:0000256" key="2">
    <source>
        <dbReference type="ARBA" id="ARBA00023157"/>
    </source>
</evidence>
<evidence type="ECO:0000313" key="5">
    <source>
        <dbReference type="Proteomes" id="UP000824782"/>
    </source>
</evidence>